<accession>A0ABW5PWU3</accession>
<sequence>MNYTVLKDIKTTIGLTSAILLNVFAIISAATNWDYTAVLIVLAQIPLFYAITRANRLYKEKG</sequence>
<keyword evidence="1" id="KW-0812">Transmembrane</keyword>
<evidence type="ECO:0000313" key="2">
    <source>
        <dbReference type="EMBL" id="MFD2627802.1"/>
    </source>
</evidence>
<protein>
    <submittedName>
        <fullName evidence="2">Uncharacterized protein</fullName>
    </submittedName>
</protein>
<keyword evidence="1" id="KW-1133">Transmembrane helix</keyword>
<feature type="transmembrane region" description="Helical" evidence="1">
    <location>
        <begin position="12"/>
        <end position="29"/>
    </location>
</feature>
<reference evidence="3" key="1">
    <citation type="journal article" date="2019" name="Int. J. Syst. Evol. Microbiol.">
        <title>The Global Catalogue of Microorganisms (GCM) 10K type strain sequencing project: providing services to taxonomists for standard genome sequencing and annotation.</title>
        <authorList>
            <consortium name="The Broad Institute Genomics Platform"/>
            <consortium name="The Broad Institute Genome Sequencing Center for Infectious Disease"/>
            <person name="Wu L."/>
            <person name="Ma J."/>
        </authorList>
    </citation>
    <scope>NUCLEOTIDE SEQUENCE [LARGE SCALE GENOMIC DNA]</scope>
    <source>
        <strain evidence="3">TISTR 1858</strain>
    </source>
</reference>
<name>A0ABW5PWU3_9BACI</name>
<proteinExistence type="predicted"/>
<keyword evidence="3" id="KW-1185">Reference proteome</keyword>
<dbReference type="Proteomes" id="UP001597451">
    <property type="component" value="Unassembled WGS sequence"/>
</dbReference>
<evidence type="ECO:0000313" key="3">
    <source>
        <dbReference type="Proteomes" id="UP001597451"/>
    </source>
</evidence>
<evidence type="ECO:0000256" key="1">
    <source>
        <dbReference type="SAM" id="Phobius"/>
    </source>
</evidence>
<organism evidence="2 3">
    <name type="scientific">Oceanobacillus kapialis</name>
    <dbReference type="NCBI Taxonomy" id="481353"/>
    <lineage>
        <taxon>Bacteria</taxon>
        <taxon>Bacillati</taxon>
        <taxon>Bacillota</taxon>
        <taxon>Bacilli</taxon>
        <taxon>Bacillales</taxon>
        <taxon>Bacillaceae</taxon>
        <taxon>Oceanobacillus</taxon>
    </lineage>
</organism>
<feature type="transmembrane region" description="Helical" evidence="1">
    <location>
        <begin position="35"/>
        <end position="52"/>
    </location>
</feature>
<gene>
    <name evidence="2" type="ORF">ACFSUN_03210</name>
</gene>
<dbReference type="RefSeq" id="WP_379560459.1">
    <property type="nucleotide sequence ID" value="NZ_JBHUMX010000006.1"/>
</dbReference>
<comment type="caution">
    <text evidence="2">The sequence shown here is derived from an EMBL/GenBank/DDBJ whole genome shotgun (WGS) entry which is preliminary data.</text>
</comment>
<dbReference type="EMBL" id="JBHUMX010000006">
    <property type="protein sequence ID" value="MFD2627802.1"/>
    <property type="molecule type" value="Genomic_DNA"/>
</dbReference>
<keyword evidence="1" id="KW-0472">Membrane</keyword>